<evidence type="ECO:0000256" key="2">
    <source>
        <dbReference type="SAM" id="SignalP"/>
    </source>
</evidence>
<dbReference type="EC" id="3.1.1.2" evidence="4"/>
<dbReference type="Gene3D" id="3.40.50.1110">
    <property type="entry name" value="SGNH hydrolase"/>
    <property type="match status" value="1"/>
</dbReference>
<dbReference type="PANTHER" id="PTHR30383:SF5">
    <property type="entry name" value="SGNH HYDROLASE-TYPE ESTERASE DOMAIN-CONTAINING PROTEIN"/>
    <property type="match status" value="1"/>
</dbReference>
<feature type="region of interest" description="Disordered" evidence="1">
    <location>
        <begin position="226"/>
        <end position="255"/>
    </location>
</feature>
<evidence type="ECO:0000313" key="5">
    <source>
        <dbReference type="Proteomes" id="UP000318538"/>
    </source>
</evidence>
<sequence precursor="true">MNDWTQRSLLFLALIAGIHASSFPASAPGQQAATKPIKPKVVCFGDSITKRGYGEILANILDVEAINAGVGGNSTAKALRRLSKDVLAHKPDVVVIFFGTNDLRADADHVYVPVLKYKANLETMIDQCQHQGARVVLCTLPPIEHAAFFTRHQRGPFDAAGGLSKLIQTYRDAARQVASEKKVTLVDLNTLLAQQPEWLSNDGVHPSKEGNTIIAKHIAKAVAPMVANPAPESTGAESTGAESTDLESTGADSPR</sequence>
<dbReference type="AlphaFoldDB" id="A0A517ND59"/>
<dbReference type="Pfam" id="PF13472">
    <property type="entry name" value="Lipase_GDSL_2"/>
    <property type="match status" value="1"/>
</dbReference>
<feature type="signal peptide" evidence="2">
    <location>
        <begin position="1"/>
        <end position="27"/>
    </location>
</feature>
<keyword evidence="4" id="KW-0378">Hydrolase</keyword>
<dbReference type="InterPro" id="IPR051532">
    <property type="entry name" value="Ester_Hydrolysis_Enzymes"/>
</dbReference>
<evidence type="ECO:0000313" key="4">
    <source>
        <dbReference type="EMBL" id="QDT05051.1"/>
    </source>
</evidence>
<dbReference type="SUPFAM" id="SSF52266">
    <property type="entry name" value="SGNH hydrolase"/>
    <property type="match status" value="1"/>
</dbReference>
<dbReference type="InterPro" id="IPR013830">
    <property type="entry name" value="SGNH_hydro"/>
</dbReference>
<keyword evidence="2" id="KW-0732">Signal</keyword>
<keyword evidence="5" id="KW-1185">Reference proteome</keyword>
<dbReference type="GO" id="GO:0004622">
    <property type="term" value="F:phosphatidylcholine lysophospholipase activity"/>
    <property type="evidence" value="ECO:0007669"/>
    <property type="project" value="TreeGrafter"/>
</dbReference>
<protein>
    <submittedName>
        <fullName evidence="4">Arylesterase</fullName>
        <ecNumber evidence="4">3.1.1.2</ecNumber>
    </submittedName>
</protein>
<name>A0A517ND59_9BACT</name>
<evidence type="ECO:0000259" key="3">
    <source>
        <dbReference type="Pfam" id="PF13472"/>
    </source>
</evidence>
<dbReference type="EMBL" id="CP036525">
    <property type="protein sequence ID" value="QDT05051.1"/>
    <property type="molecule type" value="Genomic_DNA"/>
</dbReference>
<gene>
    <name evidence="4" type="ORF">K227x_34490</name>
</gene>
<dbReference type="InterPro" id="IPR036514">
    <property type="entry name" value="SGNH_hydro_sf"/>
</dbReference>
<dbReference type="Proteomes" id="UP000318538">
    <property type="component" value="Chromosome"/>
</dbReference>
<dbReference type="KEGG" id="rlc:K227x_34490"/>
<feature type="domain" description="SGNH hydrolase-type esterase" evidence="3">
    <location>
        <begin position="43"/>
        <end position="212"/>
    </location>
</feature>
<evidence type="ECO:0000256" key="1">
    <source>
        <dbReference type="SAM" id="MobiDB-lite"/>
    </source>
</evidence>
<dbReference type="OrthoDB" id="2513075at2"/>
<organism evidence="4 5">
    <name type="scientific">Rubripirellula lacrimiformis</name>
    <dbReference type="NCBI Taxonomy" id="1930273"/>
    <lineage>
        <taxon>Bacteria</taxon>
        <taxon>Pseudomonadati</taxon>
        <taxon>Planctomycetota</taxon>
        <taxon>Planctomycetia</taxon>
        <taxon>Pirellulales</taxon>
        <taxon>Pirellulaceae</taxon>
        <taxon>Rubripirellula</taxon>
    </lineage>
</organism>
<dbReference type="GO" id="GO:0004064">
    <property type="term" value="F:arylesterase activity"/>
    <property type="evidence" value="ECO:0007669"/>
    <property type="project" value="UniProtKB-EC"/>
</dbReference>
<feature type="compositionally biased region" description="Polar residues" evidence="1">
    <location>
        <begin position="235"/>
        <end position="255"/>
    </location>
</feature>
<accession>A0A517ND59</accession>
<feature type="chain" id="PRO_5021796164" evidence="2">
    <location>
        <begin position="28"/>
        <end position="255"/>
    </location>
</feature>
<proteinExistence type="predicted"/>
<dbReference type="PANTHER" id="PTHR30383">
    <property type="entry name" value="THIOESTERASE 1/PROTEASE 1/LYSOPHOSPHOLIPASE L1"/>
    <property type="match status" value="1"/>
</dbReference>
<dbReference type="RefSeq" id="WP_145170957.1">
    <property type="nucleotide sequence ID" value="NZ_CP036525.1"/>
</dbReference>
<reference evidence="4 5" key="1">
    <citation type="submission" date="2019-02" db="EMBL/GenBank/DDBJ databases">
        <title>Deep-cultivation of Planctomycetes and their phenomic and genomic characterization uncovers novel biology.</title>
        <authorList>
            <person name="Wiegand S."/>
            <person name="Jogler M."/>
            <person name="Boedeker C."/>
            <person name="Pinto D."/>
            <person name="Vollmers J."/>
            <person name="Rivas-Marin E."/>
            <person name="Kohn T."/>
            <person name="Peeters S.H."/>
            <person name="Heuer A."/>
            <person name="Rast P."/>
            <person name="Oberbeckmann S."/>
            <person name="Bunk B."/>
            <person name="Jeske O."/>
            <person name="Meyerdierks A."/>
            <person name="Storesund J.E."/>
            <person name="Kallscheuer N."/>
            <person name="Luecker S."/>
            <person name="Lage O.M."/>
            <person name="Pohl T."/>
            <person name="Merkel B.J."/>
            <person name="Hornburger P."/>
            <person name="Mueller R.-W."/>
            <person name="Bruemmer F."/>
            <person name="Labrenz M."/>
            <person name="Spormann A.M."/>
            <person name="Op den Camp H."/>
            <person name="Overmann J."/>
            <person name="Amann R."/>
            <person name="Jetten M.S.M."/>
            <person name="Mascher T."/>
            <person name="Medema M.H."/>
            <person name="Devos D.P."/>
            <person name="Kaster A.-K."/>
            <person name="Ovreas L."/>
            <person name="Rohde M."/>
            <person name="Galperin M.Y."/>
            <person name="Jogler C."/>
        </authorList>
    </citation>
    <scope>NUCLEOTIDE SEQUENCE [LARGE SCALE GENOMIC DNA]</scope>
    <source>
        <strain evidence="4 5">K22_7</strain>
    </source>
</reference>